<feature type="domain" description="BioF2-like acetyltransferase" evidence="1">
    <location>
        <begin position="152"/>
        <end position="259"/>
    </location>
</feature>
<evidence type="ECO:0000259" key="1">
    <source>
        <dbReference type="Pfam" id="PF13480"/>
    </source>
</evidence>
<comment type="caution">
    <text evidence="2">The sequence shown here is derived from an EMBL/GenBank/DDBJ whole genome shotgun (WGS) entry which is preliminary data.</text>
</comment>
<gene>
    <name evidence="2" type="ORF">CUN85_11090</name>
</gene>
<evidence type="ECO:0000313" key="2">
    <source>
        <dbReference type="EMBL" id="TGC07437.1"/>
    </source>
</evidence>
<dbReference type="InterPro" id="IPR016181">
    <property type="entry name" value="Acyl_CoA_acyltransferase"/>
</dbReference>
<dbReference type="Proteomes" id="UP000297295">
    <property type="component" value="Unassembled WGS sequence"/>
</dbReference>
<dbReference type="InterPro" id="IPR050644">
    <property type="entry name" value="PG_Glycine_Bridge_Synth"/>
</dbReference>
<dbReference type="PANTHER" id="PTHR36174:SF1">
    <property type="entry name" value="LIPID II:GLYCINE GLYCYLTRANSFERASE"/>
    <property type="match status" value="1"/>
</dbReference>
<protein>
    <submittedName>
        <fullName evidence="2">GNAT family N-acetyltransferase</fullName>
    </submittedName>
</protein>
<dbReference type="Gene3D" id="3.40.630.30">
    <property type="match status" value="1"/>
</dbReference>
<accession>A0A4E0PV15</accession>
<keyword evidence="3" id="KW-1185">Reference proteome</keyword>
<proteinExistence type="predicted"/>
<dbReference type="GO" id="GO:0016740">
    <property type="term" value="F:transferase activity"/>
    <property type="evidence" value="ECO:0007669"/>
    <property type="project" value="UniProtKB-KW"/>
</dbReference>
<dbReference type="AlphaFoldDB" id="A0A4E0PV15"/>
<organism evidence="2 3">
    <name type="scientific">Methanolobus halotolerans</name>
    <dbReference type="NCBI Taxonomy" id="2052935"/>
    <lineage>
        <taxon>Archaea</taxon>
        <taxon>Methanobacteriati</taxon>
        <taxon>Methanobacteriota</taxon>
        <taxon>Stenosarchaea group</taxon>
        <taxon>Methanomicrobia</taxon>
        <taxon>Methanosarcinales</taxon>
        <taxon>Methanosarcinaceae</taxon>
        <taxon>Methanolobus</taxon>
    </lineage>
</organism>
<evidence type="ECO:0000313" key="3">
    <source>
        <dbReference type="Proteomes" id="UP000297295"/>
    </source>
</evidence>
<sequence>MHTVEKHTGYTLYPLGMYITEELICVIPLFFRKIHGVKVVFSPPPQTGIPYLGYVLSSRLDGMKQSKRGQRMYEIGELFAEEINRLGANYVSILLTPSFTDIRPFKWHGFMIDPLYTFVIDLQKPLEDILKEFNVSKRKIIKKNESSDMQLVEDKDVSLLFDLSVQRYDEQGLKFPVTSKAYIEELQRLYPDQVKVYYIKDKDGNTLGAVMTTEHRRVTLWIGSVKPDTKAPVNEFLYWEFIKKSKAENYELLELGGADIPRLCAFKSQFNPTIETNYRIFKKDMVGKMAEWTYLNVCKKSKF</sequence>
<keyword evidence="2" id="KW-0808">Transferase</keyword>
<dbReference type="Pfam" id="PF13480">
    <property type="entry name" value="Acetyltransf_6"/>
    <property type="match status" value="1"/>
</dbReference>
<name>A0A4E0PV15_9EURY</name>
<reference evidence="2 3" key="1">
    <citation type="submission" date="2017-11" db="EMBL/GenBank/DDBJ databases">
        <title>Isolation and Characterization of Methanogenic Archaea from Saline Meromictic Lake at Siberia.</title>
        <authorList>
            <person name="Shen Y."/>
            <person name="Huang H.-H."/>
            <person name="Lai M.-C."/>
            <person name="Chen S.-C."/>
        </authorList>
    </citation>
    <scope>NUCLEOTIDE SEQUENCE [LARGE SCALE GENOMIC DNA]</scope>
    <source>
        <strain evidence="2 3">SY-01</strain>
    </source>
</reference>
<dbReference type="OrthoDB" id="140543at2157"/>
<dbReference type="PANTHER" id="PTHR36174">
    <property type="entry name" value="LIPID II:GLYCINE GLYCYLTRANSFERASE"/>
    <property type="match status" value="1"/>
</dbReference>
<dbReference type="InterPro" id="IPR038740">
    <property type="entry name" value="BioF2-like_GNAT_dom"/>
</dbReference>
<dbReference type="EMBL" id="PGGK01000015">
    <property type="protein sequence ID" value="TGC07437.1"/>
    <property type="molecule type" value="Genomic_DNA"/>
</dbReference>
<dbReference type="SUPFAM" id="SSF55729">
    <property type="entry name" value="Acyl-CoA N-acyltransferases (Nat)"/>
    <property type="match status" value="1"/>
</dbReference>